<organism evidence="2">
    <name type="scientific">uncultured Nocardioidaceae bacterium</name>
    <dbReference type="NCBI Taxonomy" id="253824"/>
    <lineage>
        <taxon>Bacteria</taxon>
        <taxon>Bacillati</taxon>
        <taxon>Actinomycetota</taxon>
        <taxon>Actinomycetes</taxon>
        <taxon>Propionibacteriales</taxon>
        <taxon>Nocardioidaceae</taxon>
        <taxon>environmental samples</taxon>
    </lineage>
</organism>
<accession>A0A6J4N9G1</accession>
<dbReference type="SUPFAM" id="SSF50998">
    <property type="entry name" value="Quinoprotein alcohol dehydrogenase-like"/>
    <property type="match status" value="1"/>
</dbReference>
<dbReference type="InterPro" id="IPR011047">
    <property type="entry name" value="Quinoprotein_ADH-like_sf"/>
</dbReference>
<dbReference type="InterPro" id="IPR013431">
    <property type="entry name" value="Delta_60_rpt"/>
</dbReference>
<name>A0A6J4N9G1_9ACTN</name>
<feature type="signal peptide" evidence="1">
    <location>
        <begin position="1"/>
        <end position="27"/>
    </location>
</feature>
<dbReference type="Pfam" id="PF17164">
    <property type="entry name" value="DUF5122"/>
    <property type="match status" value="1"/>
</dbReference>
<keyword evidence="1" id="KW-0732">Signal</keyword>
<dbReference type="EMBL" id="CADCUK010000131">
    <property type="protein sequence ID" value="CAA9378610.1"/>
    <property type="molecule type" value="Genomic_DNA"/>
</dbReference>
<dbReference type="Gene3D" id="2.80.10.50">
    <property type="match status" value="1"/>
</dbReference>
<dbReference type="Gene3D" id="2.40.10.480">
    <property type="match status" value="1"/>
</dbReference>
<dbReference type="AlphaFoldDB" id="A0A6J4N9G1"/>
<feature type="chain" id="PRO_5026740904" evidence="1">
    <location>
        <begin position="28"/>
        <end position="383"/>
    </location>
</feature>
<evidence type="ECO:0000313" key="2">
    <source>
        <dbReference type="EMBL" id="CAA9378610.1"/>
    </source>
</evidence>
<gene>
    <name evidence="2" type="ORF">AVDCRST_MAG47-1962</name>
</gene>
<sequence>MSVRLRAVSVAAFLVALLLGAPAPTVAAEYETTPSAAQSWVPNGRVYDILTVGDTVYVGGTFTRVRNPVTGQWLNRERLVAFHRTTGVPTAWNPGANGTVRALAAGPDGVVYVGGLFTAAGGSANVNVAAIRPDGSSVPGFRSTPSGEVRDLLHTAAGLFVAGNYGRVDGVTRVGVAKVDAYTGRLDAMFNARLGYGNAFALGEAGGALVVGGTFKTVNGQPHQFLRTFDPMTGAMSAWTPPVVCDTCLILDLVVDSGRVYAAVGGPGGGRVAAWDLVSGQRLWVQHGDGDVQALDVADGRVYAGGHFGPGFAGVERHQLAVLDTEGKLLEITVPFVGTDAPGIWAVDAEADYLRLGGGFQGIEGSMAARYASFSAALTVPLP</sequence>
<reference evidence="2" key="1">
    <citation type="submission" date="2020-02" db="EMBL/GenBank/DDBJ databases">
        <authorList>
            <person name="Meier V. D."/>
        </authorList>
    </citation>
    <scope>NUCLEOTIDE SEQUENCE</scope>
    <source>
        <strain evidence="2">AVDCRST_MAG47</strain>
    </source>
</reference>
<evidence type="ECO:0000256" key="1">
    <source>
        <dbReference type="SAM" id="SignalP"/>
    </source>
</evidence>
<protein>
    <submittedName>
        <fullName evidence="2">Uncharacterized protein</fullName>
    </submittedName>
</protein>
<proteinExistence type="predicted"/>